<reference evidence="3" key="1">
    <citation type="journal article" date="2002" name="Science">
        <title>The draft genome of Ciona intestinalis: insights into chordate and vertebrate origins.</title>
        <authorList>
            <person name="Dehal P."/>
            <person name="Satou Y."/>
            <person name="Campbell R.K."/>
            <person name="Chapman J."/>
            <person name="Degnan B."/>
            <person name="De Tomaso A."/>
            <person name="Davidson B."/>
            <person name="Di Gregorio A."/>
            <person name="Gelpke M."/>
            <person name="Goodstein D.M."/>
            <person name="Harafuji N."/>
            <person name="Hastings K.E."/>
            <person name="Ho I."/>
            <person name="Hotta K."/>
            <person name="Huang W."/>
            <person name="Kawashima T."/>
            <person name="Lemaire P."/>
            <person name="Martinez D."/>
            <person name="Meinertzhagen I.A."/>
            <person name="Necula S."/>
            <person name="Nonaka M."/>
            <person name="Putnam N."/>
            <person name="Rash S."/>
            <person name="Saiga H."/>
            <person name="Satake M."/>
            <person name="Terry A."/>
            <person name="Yamada L."/>
            <person name="Wang H.G."/>
            <person name="Awazu S."/>
            <person name="Azumi K."/>
            <person name="Boore J."/>
            <person name="Branno M."/>
            <person name="Chin-Bow S."/>
            <person name="DeSantis R."/>
            <person name="Doyle S."/>
            <person name="Francino P."/>
            <person name="Keys D.N."/>
            <person name="Haga S."/>
            <person name="Hayashi H."/>
            <person name="Hino K."/>
            <person name="Imai K.S."/>
            <person name="Inaba K."/>
            <person name="Kano S."/>
            <person name="Kobayashi K."/>
            <person name="Kobayashi M."/>
            <person name="Lee B.I."/>
            <person name="Makabe K.W."/>
            <person name="Manohar C."/>
            <person name="Matassi G."/>
            <person name="Medina M."/>
            <person name="Mochizuki Y."/>
            <person name="Mount S."/>
            <person name="Morishita T."/>
            <person name="Miura S."/>
            <person name="Nakayama A."/>
            <person name="Nishizaka S."/>
            <person name="Nomoto H."/>
            <person name="Ohta F."/>
            <person name="Oishi K."/>
            <person name="Rigoutsos I."/>
            <person name="Sano M."/>
            <person name="Sasaki A."/>
            <person name="Sasakura Y."/>
            <person name="Shoguchi E."/>
            <person name="Shin-i T."/>
            <person name="Spagnuolo A."/>
            <person name="Stainier D."/>
            <person name="Suzuki M.M."/>
            <person name="Tassy O."/>
            <person name="Takatori N."/>
            <person name="Tokuoka M."/>
            <person name="Yagi K."/>
            <person name="Yoshizaki F."/>
            <person name="Wada S."/>
            <person name="Zhang C."/>
            <person name="Hyatt P.D."/>
            <person name="Larimer F."/>
            <person name="Detter C."/>
            <person name="Doggett N."/>
            <person name="Glavina T."/>
            <person name="Hawkins T."/>
            <person name="Richardson P."/>
            <person name="Lucas S."/>
            <person name="Kohara Y."/>
            <person name="Levine M."/>
            <person name="Satoh N."/>
            <person name="Rokhsar D.S."/>
        </authorList>
    </citation>
    <scope>NUCLEOTIDE SEQUENCE [LARGE SCALE GENOMIC DNA]</scope>
</reference>
<accession>H2XVU0</accession>
<proteinExistence type="predicted"/>
<evidence type="ECO:0000256" key="1">
    <source>
        <dbReference type="SAM" id="MobiDB-lite"/>
    </source>
</evidence>
<dbReference type="InParanoid" id="H2XVU0"/>
<reference evidence="2" key="2">
    <citation type="journal article" date="2008" name="Genome Biol.">
        <title>Improved genome assembly and evidence-based global gene model set for the chordate Ciona intestinalis: new insight into intron and operon populations.</title>
        <authorList>
            <person name="Satou Y."/>
            <person name="Mineta K."/>
            <person name="Ogasawara M."/>
            <person name="Sasakura Y."/>
            <person name="Shoguchi E."/>
            <person name="Ueno K."/>
            <person name="Yamada L."/>
            <person name="Matsumoto J."/>
            <person name="Wasserscheid J."/>
            <person name="Dewar K."/>
            <person name="Wiley G.B."/>
            <person name="Macmil S.L."/>
            <person name="Roe B.A."/>
            <person name="Zeller R.W."/>
            <person name="Hastings K.E."/>
            <person name="Lemaire P."/>
            <person name="Lindquist E."/>
            <person name="Endo T."/>
            <person name="Hotta K."/>
            <person name="Inaba K."/>
        </authorList>
    </citation>
    <scope>NUCLEOTIDE SEQUENCE [LARGE SCALE GENOMIC DNA]</scope>
    <source>
        <strain evidence="2">wild type</strain>
    </source>
</reference>
<dbReference type="Ensembl" id="ENSCINT00000035584.1">
    <property type="protein sequence ID" value="ENSCINP00000033774.1"/>
    <property type="gene ID" value="ENSCING00000023029.1"/>
</dbReference>
<reference evidence="2" key="4">
    <citation type="submission" date="2025-09" db="UniProtKB">
        <authorList>
            <consortium name="Ensembl"/>
        </authorList>
    </citation>
    <scope>IDENTIFICATION</scope>
</reference>
<dbReference type="Proteomes" id="UP000008144">
    <property type="component" value="Chromosome 2"/>
</dbReference>
<evidence type="ECO:0000313" key="3">
    <source>
        <dbReference type="Proteomes" id="UP000008144"/>
    </source>
</evidence>
<reference evidence="2" key="3">
    <citation type="submission" date="2025-08" db="UniProtKB">
        <authorList>
            <consortium name="Ensembl"/>
        </authorList>
    </citation>
    <scope>IDENTIFICATION</scope>
</reference>
<evidence type="ECO:0000313" key="2">
    <source>
        <dbReference type="Ensembl" id="ENSCINP00000033774.1"/>
    </source>
</evidence>
<name>H2XVU0_CIOIN</name>
<sequence>MAALCKPSSYAEYAPSLQYSNKQKKMFLEKTVSFIGRQEKQVTSSVGIDQAILTKRLQANLERSAAIEAKISKIRGVESTNLGSGTPAVEDLKQAWSDGVTVERNLSAQKDALSPNIALPAALRILKSQGKKIAPEVEAKITNLDKNRRFSTRRFSICSIRPNNSKEMLMASRHPVSEARNKHRRGSAVSSTSS</sequence>
<keyword evidence="3" id="KW-1185">Reference proteome</keyword>
<dbReference type="EMBL" id="EAAA01001533">
    <property type="status" value="NOT_ANNOTATED_CDS"/>
    <property type="molecule type" value="Genomic_DNA"/>
</dbReference>
<dbReference type="AlphaFoldDB" id="H2XVU0"/>
<protein>
    <submittedName>
        <fullName evidence="2">Uncharacterized protein</fullName>
    </submittedName>
</protein>
<feature type="region of interest" description="Disordered" evidence="1">
    <location>
        <begin position="170"/>
        <end position="194"/>
    </location>
</feature>
<dbReference type="HOGENOM" id="CLU_1405396_0_0_1"/>
<organism evidence="2 3">
    <name type="scientific">Ciona intestinalis</name>
    <name type="common">Transparent sea squirt</name>
    <name type="synonym">Ascidia intestinalis</name>
    <dbReference type="NCBI Taxonomy" id="7719"/>
    <lineage>
        <taxon>Eukaryota</taxon>
        <taxon>Metazoa</taxon>
        <taxon>Chordata</taxon>
        <taxon>Tunicata</taxon>
        <taxon>Ascidiacea</taxon>
        <taxon>Phlebobranchia</taxon>
        <taxon>Cionidae</taxon>
        <taxon>Ciona</taxon>
    </lineage>
</organism>